<proteinExistence type="predicted"/>
<dbReference type="AlphaFoldDB" id="A0A975GHV7"/>
<sequence length="108" mass="12608">MKYILTAIACLSAVFIFNYHIIRIDQGFDIIAKDSINLREVYVDARNFDTGLLINCSPRLRNYLIYQVYGPSLYSNIKEKTDLSAESIKEKLKEFELNAHKWLSEKLK</sequence>
<evidence type="ECO:0000313" key="2">
    <source>
        <dbReference type="Proteomes" id="UP000663720"/>
    </source>
</evidence>
<evidence type="ECO:0000313" key="1">
    <source>
        <dbReference type="EMBL" id="QTA81764.1"/>
    </source>
</evidence>
<organism evidence="1 2">
    <name type="scientific">Desulfonema limicola</name>
    <dbReference type="NCBI Taxonomy" id="45656"/>
    <lineage>
        <taxon>Bacteria</taxon>
        <taxon>Pseudomonadati</taxon>
        <taxon>Thermodesulfobacteriota</taxon>
        <taxon>Desulfobacteria</taxon>
        <taxon>Desulfobacterales</taxon>
        <taxon>Desulfococcaceae</taxon>
        <taxon>Desulfonema</taxon>
    </lineage>
</organism>
<dbReference type="EMBL" id="CP061799">
    <property type="protein sequence ID" value="QTA81764.1"/>
    <property type="molecule type" value="Genomic_DNA"/>
</dbReference>
<gene>
    <name evidence="1" type="ORF">dnl_41130</name>
</gene>
<dbReference type="Proteomes" id="UP000663720">
    <property type="component" value="Chromosome"/>
</dbReference>
<keyword evidence="2" id="KW-1185">Reference proteome</keyword>
<reference evidence="1" key="1">
    <citation type="journal article" date="2021" name="Microb. Physiol.">
        <title>Proteogenomic Insights into the Physiology of Marine, Sulfate-Reducing, Filamentous Desulfonema limicola and Desulfonema magnum.</title>
        <authorList>
            <person name="Schnaars V."/>
            <person name="Wohlbrand L."/>
            <person name="Scheve S."/>
            <person name="Hinrichs C."/>
            <person name="Reinhardt R."/>
            <person name="Rabus R."/>
        </authorList>
    </citation>
    <scope>NUCLEOTIDE SEQUENCE</scope>
    <source>
        <strain evidence="1">5ac10</strain>
    </source>
</reference>
<accession>A0A975GHV7</accession>
<dbReference type="KEGG" id="dli:dnl_41130"/>
<protein>
    <submittedName>
        <fullName evidence="1">Uncharacterized protein</fullName>
    </submittedName>
</protein>
<name>A0A975GHV7_9BACT</name>
<dbReference type="RefSeq" id="WP_207687766.1">
    <property type="nucleotide sequence ID" value="NZ_CP061799.1"/>
</dbReference>